<dbReference type="PIRSF" id="PIRSF031051">
    <property type="entry name" value="PyrdxlP_Pase_PHOSPHO2"/>
    <property type="match status" value="1"/>
</dbReference>
<comment type="cofactor">
    <cofactor evidence="2">
        <name>Mg(2+)</name>
        <dbReference type="ChEBI" id="CHEBI:18420"/>
    </cofactor>
</comment>
<dbReference type="GO" id="GO:0016791">
    <property type="term" value="F:phosphatase activity"/>
    <property type="evidence" value="ECO:0007669"/>
    <property type="project" value="InterPro"/>
</dbReference>
<dbReference type="SUPFAM" id="SSF56784">
    <property type="entry name" value="HAD-like"/>
    <property type="match status" value="1"/>
</dbReference>
<comment type="caution">
    <text evidence="3">The sequence shown here is derived from an EMBL/GenBank/DDBJ whole genome shotgun (WGS) entry which is preliminary data.</text>
</comment>
<dbReference type="InterPro" id="IPR023214">
    <property type="entry name" value="HAD_sf"/>
</dbReference>
<feature type="active site" description="Nucleophile" evidence="1">
    <location>
        <position position="9"/>
    </location>
</feature>
<name>A0AAN8VUW7_9MAGN</name>
<protein>
    <submittedName>
        <fullName evidence="3">Phosphatase PHOSPHO-type</fullName>
    </submittedName>
</protein>
<reference evidence="3 4" key="1">
    <citation type="submission" date="2023-12" db="EMBL/GenBank/DDBJ databases">
        <title>A high-quality genome assembly for Dillenia turbinata (Dilleniales).</title>
        <authorList>
            <person name="Chanderbali A."/>
        </authorList>
    </citation>
    <scope>NUCLEOTIDE SEQUENCE [LARGE SCALE GENOMIC DNA]</scope>
    <source>
        <strain evidence="3">LSX21</strain>
        <tissue evidence="3">Leaf</tissue>
    </source>
</reference>
<evidence type="ECO:0000313" key="3">
    <source>
        <dbReference type="EMBL" id="KAK6941408.1"/>
    </source>
</evidence>
<dbReference type="PANTHER" id="PTHR20889:SF19">
    <property type="entry name" value="THIAMINE PHOSPHATE PHOSPHATASE-LIKE PROTEIN"/>
    <property type="match status" value="1"/>
</dbReference>
<dbReference type="Proteomes" id="UP001370490">
    <property type="component" value="Unassembled WGS sequence"/>
</dbReference>
<feature type="binding site" evidence="2">
    <location>
        <position position="9"/>
    </location>
    <ligand>
        <name>Mg(2+)</name>
        <dbReference type="ChEBI" id="CHEBI:18420"/>
    </ligand>
</feature>
<dbReference type="PANTHER" id="PTHR20889">
    <property type="entry name" value="PHOSPHATASE, ORPHAN 1, 2"/>
    <property type="match status" value="1"/>
</dbReference>
<dbReference type="InterPro" id="IPR036412">
    <property type="entry name" value="HAD-like_sf"/>
</dbReference>
<dbReference type="AlphaFoldDB" id="A0AAN8VUW7"/>
<evidence type="ECO:0000256" key="1">
    <source>
        <dbReference type="PIRSR" id="PIRSR031051-1"/>
    </source>
</evidence>
<organism evidence="3 4">
    <name type="scientific">Dillenia turbinata</name>
    <dbReference type="NCBI Taxonomy" id="194707"/>
    <lineage>
        <taxon>Eukaryota</taxon>
        <taxon>Viridiplantae</taxon>
        <taxon>Streptophyta</taxon>
        <taxon>Embryophyta</taxon>
        <taxon>Tracheophyta</taxon>
        <taxon>Spermatophyta</taxon>
        <taxon>Magnoliopsida</taxon>
        <taxon>eudicotyledons</taxon>
        <taxon>Gunneridae</taxon>
        <taxon>Pentapetalae</taxon>
        <taxon>Dilleniales</taxon>
        <taxon>Dilleniaceae</taxon>
        <taxon>Dillenia</taxon>
    </lineage>
</organism>
<gene>
    <name evidence="3" type="ORF">RJ641_026785</name>
</gene>
<sequence length="186" mass="21520">MVGTVVVFDFDRTIIDGDSDRRMIEEMGLTQLFNQLLRTMPWTSLMDRMTMELHSQGNTISQIADCLKRVPLHPQIMATFRSVHAHGIQIHSNPTFVDEEERLRIFPYHDYATSPHGCSLCPTNMCKGLIIEQIRAFACASRKKRFIYLGDGRGDYCPSLKLEEGDHVMPRKDYPLWEHMFSNQLL</sequence>
<evidence type="ECO:0000313" key="4">
    <source>
        <dbReference type="Proteomes" id="UP001370490"/>
    </source>
</evidence>
<proteinExistence type="predicted"/>
<dbReference type="Pfam" id="PF06888">
    <property type="entry name" value="Put_Phosphatase"/>
    <property type="match status" value="2"/>
</dbReference>
<feature type="binding site" evidence="2">
    <location>
        <position position="11"/>
    </location>
    <ligand>
        <name>Mg(2+)</name>
        <dbReference type="ChEBI" id="CHEBI:18420"/>
    </ligand>
</feature>
<keyword evidence="2" id="KW-0460">Magnesium</keyword>
<dbReference type="EMBL" id="JBAMMX010000004">
    <property type="protein sequence ID" value="KAK6941408.1"/>
    <property type="molecule type" value="Genomic_DNA"/>
</dbReference>
<keyword evidence="4" id="KW-1185">Reference proteome</keyword>
<keyword evidence="2" id="KW-0479">Metal-binding</keyword>
<feature type="binding site" evidence="2">
    <location>
        <position position="151"/>
    </location>
    <ligand>
        <name>Mg(2+)</name>
        <dbReference type="ChEBI" id="CHEBI:18420"/>
    </ligand>
</feature>
<dbReference type="Gene3D" id="3.40.50.1000">
    <property type="entry name" value="HAD superfamily/HAD-like"/>
    <property type="match status" value="1"/>
</dbReference>
<dbReference type="GO" id="GO:0046872">
    <property type="term" value="F:metal ion binding"/>
    <property type="evidence" value="ECO:0007669"/>
    <property type="project" value="UniProtKB-KW"/>
</dbReference>
<accession>A0AAN8VUW7</accession>
<feature type="active site" description="Proton donor" evidence="1">
    <location>
        <position position="11"/>
    </location>
</feature>
<dbReference type="InterPro" id="IPR016965">
    <property type="entry name" value="Pase_PHOSPHO-typ"/>
</dbReference>
<evidence type="ECO:0000256" key="2">
    <source>
        <dbReference type="PIRSR" id="PIRSR031051-3"/>
    </source>
</evidence>